<dbReference type="InterPro" id="IPR014718">
    <property type="entry name" value="GH-type_carb-bd"/>
</dbReference>
<dbReference type="AlphaFoldDB" id="A0A7T5R2E2"/>
<accession>A0A7T5R2E2</accession>
<dbReference type="Pfam" id="PF01263">
    <property type="entry name" value="Aldose_epim"/>
    <property type="match status" value="1"/>
</dbReference>
<dbReference type="Gene3D" id="2.70.98.10">
    <property type="match status" value="1"/>
</dbReference>
<dbReference type="Proteomes" id="UP000595362">
    <property type="component" value="Chromosome"/>
</dbReference>
<dbReference type="InterPro" id="IPR011013">
    <property type="entry name" value="Gal_mutarotase_sf_dom"/>
</dbReference>
<name>A0A7T5R2E2_9BACT</name>
<organism evidence="1 2">
    <name type="scientific">Micavibrio aeruginosavorus</name>
    <dbReference type="NCBI Taxonomy" id="349221"/>
    <lineage>
        <taxon>Bacteria</taxon>
        <taxon>Pseudomonadati</taxon>
        <taxon>Bdellovibrionota</taxon>
        <taxon>Bdellovibrionia</taxon>
        <taxon>Bdellovibrionales</taxon>
        <taxon>Pseudobdellovibrionaceae</taxon>
        <taxon>Micavibrio</taxon>
    </lineage>
</organism>
<evidence type="ECO:0000313" key="2">
    <source>
        <dbReference type="Proteomes" id="UP000595362"/>
    </source>
</evidence>
<dbReference type="GO" id="GO:0016853">
    <property type="term" value="F:isomerase activity"/>
    <property type="evidence" value="ECO:0007669"/>
    <property type="project" value="InterPro"/>
</dbReference>
<sequence>MADLITLSNPFVTASFSPGCGGAVTRLQVAGSSGWVDILRPATAAALVANDPQGMACFTSLPYVSRLYQGRFDYDGATYHLPPNQPPSPHPLHGVIWRRPAEISHIARNKISIRHDVDEADMPYRFGSEQVWTLADYIFHISISVTNRGVKALPYGMGLHPFFRKTERVGVQAGVGAMVANDVAVMPTHLQPLPLECDFSRRLQPLNALPFDNCFTGWSRQCTIIWPDLGVGLVMTATNPFGYFVLCNPADADWFCANPVSHFNDAHNNRIGLAETGLVRLMPGESLYGEITLRFHEL</sequence>
<dbReference type="EMBL" id="CP066681">
    <property type="protein sequence ID" value="QQG36305.1"/>
    <property type="molecule type" value="Genomic_DNA"/>
</dbReference>
<dbReference type="GO" id="GO:0005975">
    <property type="term" value="P:carbohydrate metabolic process"/>
    <property type="evidence" value="ECO:0007669"/>
    <property type="project" value="InterPro"/>
</dbReference>
<evidence type="ECO:0000313" key="1">
    <source>
        <dbReference type="EMBL" id="QQG36305.1"/>
    </source>
</evidence>
<dbReference type="InterPro" id="IPR008183">
    <property type="entry name" value="Aldose_1/G6P_1-epimerase"/>
</dbReference>
<protein>
    <submittedName>
        <fullName evidence="1">Aldose 1-epimerase</fullName>
    </submittedName>
</protein>
<proteinExistence type="predicted"/>
<dbReference type="SUPFAM" id="SSF74650">
    <property type="entry name" value="Galactose mutarotase-like"/>
    <property type="match status" value="1"/>
</dbReference>
<dbReference type="CDD" id="cd09021">
    <property type="entry name" value="Aldose_epim_Ec_YphB"/>
    <property type="match status" value="1"/>
</dbReference>
<dbReference type="GO" id="GO:0030246">
    <property type="term" value="F:carbohydrate binding"/>
    <property type="evidence" value="ECO:0007669"/>
    <property type="project" value="InterPro"/>
</dbReference>
<reference evidence="1 2" key="1">
    <citation type="submission" date="2020-07" db="EMBL/GenBank/DDBJ databases">
        <title>Huge and variable diversity of episymbiotic CPR bacteria and DPANN archaea in groundwater ecosystems.</title>
        <authorList>
            <person name="He C.Y."/>
            <person name="Keren R."/>
            <person name="Whittaker M."/>
            <person name="Farag I.F."/>
            <person name="Doudna J."/>
            <person name="Cate J.H.D."/>
            <person name="Banfield J.F."/>
        </authorList>
    </citation>
    <scope>NUCLEOTIDE SEQUENCE [LARGE SCALE GENOMIC DNA]</scope>
    <source>
        <strain evidence="1">NC_groundwater_70_Ag_B-0.1um_54_66</strain>
    </source>
</reference>
<gene>
    <name evidence="1" type="ORF">HYS17_00490</name>
</gene>